<dbReference type="InterPro" id="IPR051490">
    <property type="entry name" value="THEM6_lcsJ_thioesterase"/>
</dbReference>
<gene>
    <name evidence="1" type="ORF">ACFSCV_02315</name>
</gene>
<proteinExistence type="predicted"/>
<dbReference type="SUPFAM" id="SSF54637">
    <property type="entry name" value="Thioesterase/thiol ester dehydrase-isomerase"/>
    <property type="match status" value="1"/>
</dbReference>
<sequence>MNLWLRLLWLIVTFRFRPKLTPPLDVSNLAFRVWPHDLDLSAHMNNGRYWTLMDLGRTDMILRSGLWRAVLAHRWTPVVSAGEIRFRRELRPFARFRLRTAIASWTETHLVIEHRFLGEGDAVAAIALVRAALYDRAARRFVPIRELMAEVGVVAESPPPAPEVQAFLAAEDALRAVTAEARDSQPSA</sequence>
<dbReference type="RefSeq" id="WP_378796593.1">
    <property type="nucleotide sequence ID" value="NZ_JBHUER010000001.1"/>
</dbReference>
<accession>A0ABW4K437</accession>
<name>A0ABW4K437_9HYPH</name>
<keyword evidence="2" id="KW-1185">Reference proteome</keyword>
<dbReference type="PANTHER" id="PTHR12475:SF4">
    <property type="entry name" value="PROTEIN THEM6"/>
    <property type="match status" value="1"/>
</dbReference>
<comment type="caution">
    <text evidence="1">The sequence shown here is derived from an EMBL/GenBank/DDBJ whole genome shotgun (WGS) entry which is preliminary data.</text>
</comment>
<evidence type="ECO:0000313" key="1">
    <source>
        <dbReference type="EMBL" id="MFD1701828.1"/>
    </source>
</evidence>
<organism evidence="1 2">
    <name type="scientific">Methylopila henanensis</name>
    <dbReference type="NCBI Taxonomy" id="873516"/>
    <lineage>
        <taxon>Bacteria</taxon>
        <taxon>Pseudomonadati</taxon>
        <taxon>Pseudomonadota</taxon>
        <taxon>Alphaproteobacteria</taxon>
        <taxon>Hyphomicrobiales</taxon>
        <taxon>Methylopilaceae</taxon>
        <taxon>Methylopila</taxon>
    </lineage>
</organism>
<dbReference type="Pfam" id="PF13279">
    <property type="entry name" value="4HBT_2"/>
    <property type="match status" value="1"/>
</dbReference>
<dbReference type="Proteomes" id="UP001597308">
    <property type="component" value="Unassembled WGS sequence"/>
</dbReference>
<dbReference type="CDD" id="cd00586">
    <property type="entry name" value="4HBT"/>
    <property type="match status" value="1"/>
</dbReference>
<dbReference type="PANTHER" id="PTHR12475">
    <property type="match status" value="1"/>
</dbReference>
<dbReference type="EMBL" id="JBHUER010000001">
    <property type="protein sequence ID" value="MFD1701828.1"/>
    <property type="molecule type" value="Genomic_DNA"/>
</dbReference>
<protein>
    <submittedName>
        <fullName evidence="1">Thioesterase family protein</fullName>
    </submittedName>
</protein>
<dbReference type="InterPro" id="IPR029069">
    <property type="entry name" value="HotDog_dom_sf"/>
</dbReference>
<reference evidence="2" key="1">
    <citation type="journal article" date="2019" name="Int. J. Syst. Evol. Microbiol.">
        <title>The Global Catalogue of Microorganisms (GCM) 10K type strain sequencing project: providing services to taxonomists for standard genome sequencing and annotation.</title>
        <authorList>
            <consortium name="The Broad Institute Genomics Platform"/>
            <consortium name="The Broad Institute Genome Sequencing Center for Infectious Disease"/>
            <person name="Wu L."/>
            <person name="Ma J."/>
        </authorList>
    </citation>
    <scope>NUCLEOTIDE SEQUENCE [LARGE SCALE GENOMIC DNA]</scope>
    <source>
        <strain evidence="2">KCTC 23707</strain>
    </source>
</reference>
<evidence type="ECO:0000313" key="2">
    <source>
        <dbReference type="Proteomes" id="UP001597308"/>
    </source>
</evidence>
<dbReference type="Gene3D" id="3.10.129.10">
    <property type="entry name" value="Hotdog Thioesterase"/>
    <property type="match status" value="1"/>
</dbReference>